<reference evidence="2 3" key="2">
    <citation type="submission" date="2018-03" db="EMBL/GenBank/DDBJ databases">
        <title>The ancient ancestry and fast evolution of plastids.</title>
        <authorList>
            <person name="Moore K.R."/>
            <person name="Magnabosco C."/>
            <person name="Momper L."/>
            <person name="Gold D.A."/>
            <person name="Bosak T."/>
            <person name="Fournier G.P."/>
        </authorList>
    </citation>
    <scope>NUCLEOTIDE SEQUENCE [LARGE SCALE GENOMIC DNA]</scope>
    <source>
        <strain evidence="2 3">ULC18</strain>
    </source>
</reference>
<proteinExistence type="predicted"/>
<dbReference type="InterPro" id="IPR011335">
    <property type="entry name" value="Restrct_endonuc-II-like"/>
</dbReference>
<dbReference type="EMBL" id="PVWK01000160">
    <property type="protein sequence ID" value="PSB23611.1"/>
    <property type="molecule type" value="Genomic_DNA"/>
</dbReference>
<sequence>MSQQTSSEKLRWTTADLELLAADEWKHYEIIDGELFVTRAPHLRHQAVIRNICNELGNWSDETQLGEAFPTPGIIFSDADNVIPDAVWISVGRMERFIDEAGHFTGAPELIVEVLSPGVMNERRDREAKLKLYSSQGVEEYWIVSRELQQVEVYRRENAVLKRAATYTAQDTITSPILPRFGCLIERFFRQIGTTR</sequence>
<dbReference type="CDD" id="cd06260">
    <property type="entry name" value="DUF820-like"/>
    <property type="match status" value="1"/>
</dbReference>
<protein>
    <recommendedName>
        <fullName evidence="1">Putative restriction endonuclease domain-containing protein</fullName>
    </recommendedName>
</protein>
<dbReference type="Proteomes" id="UP000239576">
    <property type="component" value="Unassembled WGS sequence"/>
</dbReference>
<name>A0A2T1DT71_9CYAN</name>
<evidence type="ECO:0000313" key="3">
    <source>
        <dbReference type="Proteomes" id="UP000239576"/>
    </source>
</evidence>
<dbReference type="PANTHER" id="PTHR34107:SF4">
    <property type="entry name" value="SLL1222 PROTEIN"/>
    <property type="match status" value="1"/>
</dbReference>
<keyword evidence="3" id="KW-1185">Reference proteome</keyword>
<dbReference type="PANTHER" id="PTHR34107">
    <property type="entry name" value="SLL0198 PROTEIN-RELATED"/>
    <property type="match status" value="1"/>
</dbReference>
<comment type="caution">
    <text evidence="2">The sequence shown here is derived from an EMBL/GenBank/DDBJ whole genome shotgun (WGS) entry which is preliminary data.</text>
</comment>
<accession>A0A2T1DT71</accession>
<dbReference type="Pfam" id="PF05685">
    <property type="entry name" value="Uma2"/>
    <property type="match status" value="1"/>
</dbReference>
<dbReference type="OrthoDB" id="9808428at2"/>
<evidence type="ECO:0000259" key="1">
    <source>
        <dbReference type="Pfam" id="PF05685"/>
    </source>
</evidence>
<reference evidence="3" key="1">
    <citation type="submission" date="2018-02" db="EMBL/GenBank/DDBJ databases">
        <authorList>
            <person name="Moore K."/>
            <person name="Momper L."/>
        </authorList>
    </citation>
    <scope>NUCLEOTIDE SEQUENCE [LARGE SCALE GENOMIC DNA]</scope>
    <source>
        <strain evidence="3">ULC18</strain>
    </source>
</reference>
<evidence type="ECO:0000313" key="2">
    <source>
        <dbReference type="EMBL" id="PSB23611.1"/>
    </source>
</evidence>
<organism evidence="2 3">
    <name type="scientific">Stenomitos frigidus ULC18</name>
    <dbReference type="NCBI Taxonomy" id="2107698"/>
    <lineage>
        <taxon>Bacteria</taxon>
        <taxon>Bacillati</taxon>
        <taxon>Cyanobacteriota</taxon>
        <taxon>Cyanophyceae</taxon>
        <taxon>Leptolyngbyales</taxon>
        <taxon>Leptolyngbyaceae</taxon>
        <taxon>Stenomitos</taxon>
    </lineage>
</organism>
<dbReference type="RefSeq" id="WP_106261057.1">
    <property type="nucleotide sequence ID" value="NZ_CAWNSW010000141.1"/>
</dbReference>
<dbReference type="InterPro" id="IPR008538">
    <property type="entry name" value="Uma2"/>
</dbReference>
<dbReference type="AlphaFoldDB" id="A0A2T1DT71"/>
<gene>
    <name evidence="2" type="ORF">C7B82_30505</name>
</gene>
<dbReference type="SUPFAM" id="SSF52980">
    <property type="entry name" value="Restriction endonuclease-like"/>
    <property type="match status" value="1"/>
</dbReference>
<feature type="domain" description="Putative restriction endonuclease" evidence="1">
    <location>
        <begin position="18"/>
        <end position="181"/>
    </location>
</feature>
<dbReference type="Gene3D" id="3.90.1570.10">
    <property type="entry name" value="tt1808, chain A"/>
    <property type="match status" value="1"/>
</dbReference>
<dbReference type="InterPro" id="IPR012296">
    <property type="entry name" value="Nuclease_put_TT1808"/>
</dbReference>